<proteinExistence type="predicted"/>
<name>A0AAP3EVQ6_RIEAN</name>
<reference evidence="3" key="1">
    <citation type="submission" date="2022-10" db="EMBL/GenBank/DDBJ databases">
        <title>Sifting through the core-genome to identify putative cross-protective antigens against Riemerella anatipestifer.</title>
        <authorList>
            <person name="Zheng X."/>
            <person name="Zhang W."/>
        </authorList>
    </citation>
    <scope>NUCLEOTIDE SEQUENCE</scope>
    <source>
        <strain evidence="3">ZWRA178</strain>
    </source>
</reference>
<organism evidence="3 4">
    <name type="scientific">Riemerella anatipestifer</name>
    <name type="common">Moraxella anatipestifer</name>
    <dbReference type="NCBI Taxonomy" id="34085"/>
    <lineage>
        <taxon>Bacteria</taxon>
        <taxon>Pseudomonadati</taxon>
        <taxon>Bacteroidota</taxon>
        <taxon>Flavobacteriia</taxon>
        <taxon>Flavobacteriales</taxon>
        <taxon>Weeksellaceae</taxon>
        <taxon>Riemerella</taxon>
    </lineage>
</organism>
<evidence type="ECO:0000313" key="4">
    <source>
        <dbReference type="Proteomes" id="UP001207440"/>
    </source>
</evidence>
<evidence type="ECO:0000256" key="2">
    <source>
        <dbReference type="SAM" id="SignalP"/>
    </source>
</evidence>
<comment type="caution">
    <text evidence="3">The sequence shown here is derived from an EMBL/GenBank/DDBJ whole genome shotgun (WGS) entry which is preliminary data.</text>
</comment>
<sequence>MKKITILALALGTCTIAQAQVLSNGEISKSLFDTNYFLDASNFQGQADVSKGKLLGFPKTDLTQFKFDLKVVTDEVTLSGFDGVVVYNTATGKTGSDANTQGKVVDVAPGFYYFSNPNGATNQTVSEGKWVRLSDSQANDQLWAQRDNNGVTETYLKPADANGDTVAYKTNTGMFLTNLGGGNTTDDIWTSGGMGIPTNEIPHLTIVDSKVLPTVSHIGSTNGSPTGAYRYASNLYLLQNEHAERNNTTSTNKKSYLGNSFRLITADNLTTSNISSIEGSEFTAALRSNITIERLTGGRVNALNGRVDITQANVGTLRGIDVTTGNYGTITSSYGARIANSSNYGTIGNIYGINNTISSQNSVGGVVPAHAVKVMYGIDNVVSVSENATVETGTNGIRSASYFRQNSKNPLHYGIYNYNRTYAGANVDKLYGARYFFVNDATATIGEMYGLYIDDVNKGATKNYAIYTGLGTVRFGDNVGVGVDTPVEKLEVAGKVKASAFMGTNGATLFPDYVFQKYYTGTSSIKADYSFKTLSQVEDFVKTNGHLPGYQSAEAIKKQGYIDIMATQLTNVEKIEELYLHSIEQDKALKAQKEELKAKDTRIETLENKNKELEARLQKLEALLLVK</sequence>
<dbReference type="Proteomes" id="UP001207440">
    <property type="component" value="Unassembled WGS sequence"/>
</dbReference>
<keyword evidence="2" id="KW-0732">Signal</keyword>
<gene>
    <name evidence="3" type="ORF">OKE68_01070</name>
</gene>
<feature type="signal peptide" evidence="2">
    <location>
        <begin position="1"/>
        <end position="19"/>
    </location>
</feature>
<dbReference type="AlphaFoldDB" id="A0AAP3EVQ6"/>
<keyword evidence="1" id="KW-0175">Coiled coil</keyword>
<evidence type="ECO:0000313" key="3">
    <source>
        <dbReference type="EMBL" id="MCW0522911.1"/>
    </source>
</evidence>
<accession>A0AAP3EVQ6</accession>
<evidence type="ECO:0008006" key="5">
    <source>
        <dbReference type="Google" id="ProtNLM"/>
    </source>
</evidence>
<evidence type="ECO:0000256" key="1">
    <source>
        <dbReference type="SAM" id="Coils"/>
    </source>
</evidence>
<feature type="coiled-coil region" evidence="1">
    <location>
        <begin position="589"/>
        <end position="623"/>
    </location>
</feature>
<dbReference type="RefSeq" id="WP_222535105.1">
    <property type="nucleotide sequence ID" value="NZ_CP081925.1"/>
</dbReference>
<dbReference type="EMBL" id="JAOZYT010000004">
    <property type="protein sequence ID" value="MCW0522911.1"/>
    <property type="molecule type" value="Genomic_DNA"/>
</dbReference>
<feature type="chain" id="PRO_5042858286" description="Peptidase S74 domain-containing protein" evidence="2">
    <location>
        <begin position="20"/>
        <end position="627"/>
    </location>
</feature>
<protein>
    <recommendedName>
        <fullName evidence="5">Peptidase S74 domain-containing protein</fullName>
    </recommendedName>
</protein>